<evidence type="ECO:0000256" key="5">
    <source>
        <dbReference type="ARBA" id="ARBA00022737"/>
    </source>
</evidence>
<evidence type="ECO:0000256" key="12">
    <source>
        <dbReference type="PROSITE-ProRule" id="PRU00042"/>
    </source>
</evidence>
<dbReference type="FunFam" id="3.30.160.60:FF:001174">
    <property type="entry name" value="zinc finger protein 527 isoform X1"/>
    <property type="match status" value="1"/>
</dbReference>
<evidence type="ECO:0000256" key="4">
    <source>
        <dbReference type="ARBA" id="ARBA00022723"/>
    </source>
</evidence>
<dbReference type="GO" id="GO:0043565">
    <property type="term" value="F:sequence-specific DNA binding"/>
    <property type="evidence" value="ECO:0007669"/>
    <property type="project" value="TreeGrafter"/>
</dbReference>
<dbReference type="FunFam" id="3.30.160.60:FF:002343">
    <property type="entry name" value="Zinc finger protein 33A"/>
    <property type="match status" value="2"/>
</dbReference>
<protein>
    <submittedName>
        <fullName evidence="16">Zinc finger protein 775</fullName>
    </submittedName>
</protein>
<dbReference type="FunFam" id="3.30.160.60:FF:000097">
    <property type="entry name" value="Zinc finger protein"/>
    <property type="match status" value="1"/>
</dbReference>
<feature type="region of interest" description="Disordered" evidence="13">
    <location>
        <begin position="107"/>
        <end position="147"/>
    </location>
</feature>
<dbReference type="GO" id="GO:0008270">
    <property type="term" value="F:zinc ion binding"/>
    <property type="evidence" value="ECO:0007669"/>
    <property type="project" value="UniProtKB-KW"/>
</dbReference>
<evidence type="ECO:0000256" key="3">
    <source>
        <dbReference type="ARBA" id="ARBA00006991"/>
    </source>
</evidence>
<dbReference type="GeneID" id="102830072"/>
<evidence type="ECO:0000256" key="7">
    <source>
        <dbReference type="ARBA" id="ARBA00022833"/>
    </source>
</evidence>
<dbReference type="Gene3D" id="3.30.160.60">
    <property type="entry name" value="Classic Zinc Finger"/>
    <property type="match status" value="11"/>
</dbReference>
<dbReference type="FunFam" id="3.30.160.60:FF:000530">
    <property type="entry name" value="zinc finger protein 775"/>
    <property type="match status" value="1"/>
</dbReference>
<sequence length="605" mass="67148">MGVGLDTGLGLTEVGMMQRWMSGQEGGRLPWVVAATNTGVSSRTVCASGPGALAVLSALTSPVLVTMASTVHWPRGLSTGCPNSVSEGLGMKIKQEKQEWLLQTLAPRGLQEETEGPRWDPVPEKDGGLAGQAPSAAPVSPSAPHTTPEGHFVCPDCGKRFSWWSSLKIHQRTHTGEKPYLCGKCGKSFSQKPNLTRHQRHHMGERPYPCPDCVCRFSQKQHLLKHQKTHWSPASHACPKNALCFPHKVGLRTHQRAYARDCQLAGQKHLRATVTHQSYSPLPVPQGSPKWAWLRPCPRWWGRPASHGSVAMTSVPGQPRKFICSECGKSFSWWCSLNIHQRIHTCERPYPCPECGRRFSQKPNLTRHRRNHTGERPYLCTACGRSFRQKQHLLKHRPAEPPEGSMTEPMSPGGMSPAGAVEEALGDERGLVIQQPAEEPPHRCPLCSRTFPQHPSLVRHQKAHAGPGRAAFVCPECGKAFGVKHNLEVHQRTHTGERPFVCPDCGRRFSLKQNLLAHRRIHSGEKPHECAQCGRRFREPRFLLSHARTHARAPPPHPRRPGVFGDRRPFCCARCGKSFVREGALKTHQRTHGADGPAGHRGRAL</sequence>
<feature type="domain" description="C2H2-type" evidence="14">
    <location>
        <begin position="442"/>
        <end position="469"/>
    </location>
</feature>
<feature type="domain" description="C2H2-type" evidence="14">
    <location>
        <begin position="350"/>
        <end position="377"/>
    </location>
</feature>
<evidence type="ECO:0000256" key="9">
    <source>
        <dbReference type="ARBA" id="ARBA00023125"/>
    </source>
</evidence>
<feature type="domain" description="C2H2-type" evidence="14">
    <location>
        <begin position="322"/>
        <end position="349"/>
    </location>
</feature>
<gene>
    <name evidence="16" type="primary">ZNF775</name>
</gene>
<organism evidence="15 16">
    <name type="scientific">Chrysochloris asiatica</name>
    <name type="common">Cape golden mole</name>
    <dbReference type="NCBI Taxonomy" id="185453"/>
    <lineage>
        <taxon>Eukaryota</taxon>
        <taxon>Metazoa</taxon>
        <taxon>Chordata</taxon>
        <taxon>Craniata</taxon>
        <taxon>Vertebrata</taxon>
        <taxon>Euteleostomi</taxon>
        <taxon>Mammalia</taxon>
        <taxon>Eutheria</taxon>
        <taxon>Afrotheria</taxon>
        <taxon>Chrysochloridae</taxon>
        <taxon>Chrysochlorinae</taxon>
        <taxon>Chrysochloris</taxon>
    </lineage>
</organism>
<evidence type="ECO:0000256" key="13">
    <source>
        <dbReference type="SAM" id="MobiDB-lite"/>
    </source>
</evidence>
<keyword evidence="9" id="KW-0238">DNA-binding</keyword>
<feature type="region of interest" description="Disordered" evidence="13">
    <location>
        <begin position="396"/>
        <end position="416"/>
    </location>
</feature>
<dbReference type="CTD" id="285971"/>
<evidence type="ECO:0000256" key="11">
    <source>
        <dbReference type="ARBA" id="ARBA00023242"/>
    </source>
</evidence>
<dbReference type="GO" id="GO:0000981">
    <property type="term" value="F:DNA-binding transcription factor activity, RNA polymerase II-specific"/>
    <property type="evidence" value="ECO:0007669"/>
    <property type="project" value="TreeGrafter"/>
</dbReference>
<evidence type="ECO:0000259" key="14">
    <source>
        <dbReference type="PROSITE" id="PS50157"/>
    </source>
</evidence>
<dbReference type="PROSITE" id="PS00028">
    <property type="entry name" value="ZINC_FINGER_C2H2_1"/>
    <property type="match status" value="10"/>
</dbReference>
<feature type="domain" description="C2H2-type" evidence="14">
    <location>
        <begin position="570"/>
        <end position="597"/>
    </location>
</feature>
<keyword evidence="8" id="KW-0805">Transcription regulation</keyword>
<comment type="function">
    <text evidence="1">May be involved in transcriptional regulation.</text>
</comment>
<name>A0A9B0WKV6_CHRAS</name>
<dbReference type="Proteomes" id="UP000504623">
    <property type="component" value="Unplaced"/>
</dbReference>
<accession>A0A9B0WKV6</accession>
<comment type="similarity">
    <text evidence="3">Belongs to the krueppel C2H2-type zinc-finger protein family.</text>
</comment>
<evidence type="ECO:0000313" key="15">
    <source>
        <dbReference type="Proteomes" id="UP000504623"/>
    </source>
</evidence>
<feature type="domain" description="C2H2-type" evidence="14">
    <location>
        <begin position="378"/>
        <end position="405"/>
    </location>
</feature>
<feature type="domain" description="C2H2-type" evidence="14">
    <location>
        <begin position="472"/>
        <end position="499"/>
    </location>
</feature>
<feature type="region of interest" description="Disordered" evidence="13">
    <location>
        <begin position="585"/>
        <end position="605"/>
    </location>
</feature>
<feature type="domain" description="C2H2-type" evidence="14">
    <location>
        <begin position="500"/>
        <end position="527"/>
    </location>
</feature>
<dbReference type="FunFam" id="3.30.160.60:FF:001986">
    <property type="entry name" value="zinc finger and SCAN domain-containing protein 2-like"/>
    <property type="match status" value="1"/>
</dbReference>
<dbReference type="PROSITE" id="PS50157">
    <property type="entry name" value="ZINC_FINGER_C2H2_2"/>
    <property type="match status" value="11"/>
</dbReference>
<evidence type="ECO:0000256" key="2">
    <source>
        <dbReference type="ARBA" id="ARBA00004123"/>
    </source>
</evidence>
<dbReference type="FunFam" id="3.30.160.60:FF:002398">
    <property type="entry name" value="Zinc finger and SCAN domain-containing protein 2"/>
    <property type="match status" value="1"/>
</dbReference>
<evidence type="ECO:0000256" key="8">
    <source>
        <dbReference type="ARBA" id="ARBA00023015"/>
    </source>
</evidence>
<dbReference type="FunFam" id="3.30.160.60:FF:000902">
    <property type="entry name" value="Zinc finger protein 445"/>
    <property type="match status" value="1"/>
</dbReference>
<dbReference type="InterPro" id="IPR036236">
    <property type="entry name" value="Znf_C2H2_sf"/>
</dbReference>
<feature type="compositionally biased region" description="Basic and acidic residues" evidence="13">
    <location>
        <begin position="115"/>
        <end position="127"/>
    </location>
</feature>
<dbReference type="PANTHER" id="PTHR24408:SF34">
    <property type="entry name" value="ZINC FINGER PROTEIN 672-RELATED"/>
    <property type="match status" value="1"/>
</dbReference>
<feature type="domain" description="C2H2-type" evidence="14">
    <location>
        <begin position="528"/>
        <end position="555"/>
    </location>
</feature>
<dbReference type="SUPFAM" id="SSF57667">
    <property type="entry name" value="beta-beta-alpha zinc fingers"/>
    <property type="match status" value="7"/>
</dbReference>
<keyword evidence="10" id="KW-0804">Transcription</keyword>
<dbReference type="AlphaFoldDB" id="A0A9B0WKV6"/>
<evidence type="ECO:0000256" key="1">
    <source>
        <dbReference type="ARBA" id="ARBA00003767"/>
    </source>
</evidence>
<dbReference type="OrthoDB" id="10004641at2759"/>
<evidence type="ECO:0000256" key="6">
    <source>
        <dbReference type="ARBA" id="ARBA00022771"/>
    </source>
</evidence>
<keyword evidence="15" id="KW-1185">Reference proteome</keyword>
<keyword evidence="11" id="KW-0539">Nucleus</keyword>
<feature type="domain" description="C2H2-type" evidence="14">
    <location>
        <begin position="208"/>
        <end position="230"/>
    </location>
</feature>
<comment type="subcellular location">
    <subcellularLocation>
        <location evidence="2">Nucleus</location>
    </subcellularLocation>
</comment>
<feature type="compositionally biased region" description="Low complexity" evidence="13">
    <location>
        <begin position="133"/>
        <end position="144"/>
    </location>
</feature>
<evidence type="ECO:0000313" key="16">
    <source>
        <dbReference type="RefSeq" id="XP_006861359.1"/>
    </source>
</evidence>
<proteinExistence type="inferred from homology"/>
<dbReference type="RefSeq" id="XP_006861359.1">
    <property type="nucleotide sequence ID" value="XM_006861297.1"/>
</dbReference>
<dbReference type="InterPro" id="IPR013087">
    <property type="entry name" value="Znf_C2H2_type"/>
</dbReference>
<feature type="domain" description="C2H2-type" evidence="14">
    <location>
        <begin position="180"/>
        <end position="207"/>
    </location>
</feature>
<dbReference type="FunFam" id="3.30.160.60:FF:000979">
    <property type="entry name" value="Zinc finger protein 775"/>
    <property type="match status" value="2"/>
</dbReference>
<dbReference type="Pfam" id="PF00096">
    <property type="entry name" value="zf-C2H2"/>
    <property type="match status" value="9"/>
</dbReference>
<feature type="domain" description="C2H2-type" evidence="14">
    <location>
        <begin position="152"/>
        <end position="179"/>
    </location>
</feature>
<dbReference type="PANTHER" id="PTHR24408">
    <property type="entry name" value="ZINC FINGER PROTEIN"/>
    <property type="match status" value="1"/>
</dbReference>
<evidence type="ECO:0000256" key="10">
    <source>
        <dbReference type="ARBA" id="ARBA00023163"/>
    </source>
</evidence>
<keyword evidence="6 12" id="KW-0863">Zinc-finger</keyword>
<dbReference type="SMART" id="SM00355">
    <property type="entry name" value="ZnF_C2H2"/>
    <property type="match status" value="11"/>
</dbReference>
<dbReference type="GO" id="GO:0005634">
    <property type="term" value="C:nucleus"/>
    <property type="evidence" value="ECO:0007669"/>
    <property type="project" value="UniProtKB-SubCell"/>
</dbReference>
<reference evidence="16" key="1">
    <citation type="submission" date="2025-08" db="UniProtKB">
        <authorList>
            <consortium name="RefSeq"/>
        </authorList>
    </citation>
    <scope>IDENTIFICATION</scope>
    <source>
        <tissue evidence="16">Spleen</tissue>
    </source>
</reference>
<keyword evidence="7" id="KW-0862">Zinc</keyword>
<keyword evidence="4" id="KW-0479">Metal-binding</keyword>
<keyword evidence="5" id="KW-0677">Repeat</keyword>